<feature type="transmembrane region" description="Helical" evidence="2">
    <location>
        <begin position="155"/>
        <end position="179"/>
    </location>
</feature>
<organism evidence="4 5">
    <name type="scientific">Polyporus arcularius HHB13444</name>
    <dbReference type="NCBI Taxonomy" id="1314778"/>
    <lineage>
        <taxon>Eukaryota</taxon>
        <taxon>Fungi</taxon>
        <taxon>Dikarya</taxon>
        <taxon>Basidiomycota</taxon>
        <taxon>Agaricomycotina</taxon>
        <taxon>Agaricomycetes</taxon>
        <taxon>Polyporales</taxon>
        <taxon>Polyporaceae</taxon>
        <taxon>Polyporus</taxon>
    </lineage>
</organism>
<evidence type="ECO:0000313" key="4">
    <source>
        <dbReference type="EMBL" id="TFK85284.1"/>
    </source>
</evidence>
<protein>
    <recommendedName>
        <fullName evidence="3">DUF6533 domain-containing protein</fullName>
    </recommendedName>
</protein>
<dbReference type="STRING" id="1314778.A0A5C3P6L3"/>
<keyword evidence="2" id="KW-0812">Transmembrane</keyword>
<dbReference type="AlphaFoldDB" id="A0A5C3P6L3"/>
<proteinExistence type="predicted"/>
<feature type="domain" description="DUF6533" evidence="3">
    <location>
        <begin position="23"/>
        <end position="67"/>
    </location>
</feature>
<feature type="transmembrane region" description="Helical" evidence="2">
    <location>
        <begin position="233"/>
        <end position="253"/>
    </location>
</feature>
<dbReference type="Proteomes" id="UP000308197">
    <property type="component" value="Unassembled WGS sequence"/>
</dbReference>
<dbReference type="InterPro" id="IPR045340">
    <property type="entry name" value="DUF6533"/>
</dbReference>
<dbReference type="EMBL" id="ML211262">
    <property type="protein sequence ID" value="TFK85284.1"/>
    <property type="molecule type" value="Genomic_DNA"/>
</dbReference>
<accession>A0A5C3P6L3</accession>
<feature type="transmembrane region" description="Helical" evidence="2">
    <location>
        <begin position="99"/>
        <end position="118"/>
    </location>
</feature>
<gene>
    <name evidence="4" type="ORF">K466DRAFT_601297</name>
</gene>
<evidence type="ECO:0000256" key="1">
    <source>
        <dbReference type="SAM" id="MobiDB-lite"/>
    </source>
</evidence>
<keyword evidence="2" id="KW-1133">Transmembrane helix</keyword>
<evidence type="ECO:0000259" key="3">
    <source>
        <dbReference type="Pfam" id="PF20151"/>
    </source>
</evidence>
<reference evidence="4 5" key="1">
    <citation type="journal article" date="2019" name="Nat. Ecol. Evol.">
        <title>Megaphylogeny resolves global patterns of mushroom evolution.</title>
        <authorList>
            <person name="Varga T."/>
            <person name="Krizsan K."/>
            <person name="Foldi C."/>
            <person name="Dima B."/>
            <person name="Sanchez-Garcia M."/>
            <person name="Sanchez-Ramirez S."/>
            <person name="Szollosi G.J."/>
            <person name="Szarkandi J.G."/>
            <person name="Papp V."/>
            <person name="Albert L."/>
            <person name="Andreopoulos W."/>
            <person name="Angelini C."/>
            <person name="Antonin V."/>
            <person name="Barry K.W."/>
            <person name="Bougher N.L."/>
            <person name="Buchanan P."/>
            <person name="Buyck B."/>
            <person name="Bense V."/>
            <person name="Catcheside P."/>
            <person name="Chovatia M."/>
            <person name="Cooper J."/>
            <person name="Damon W."/>
            <person name="Desjardin D."/>
            <person name="Finy P."/>
            <person name="Geml J."/>
            <person name="Haridas S."/>
            <person name="Hughes K."/>
            <person name="Justo A."/>
            <person name="Karasinski D."/>
            <person name="Kautmanova I."/>
            <person name="Kiss B."/>
            <person name="Kocsube S."/>
            <person name="Kotiranta H."/>
            <person name="LaButti K.M."/>
            <person name="Lechner B.E."/>
            <person name="Liimatainen K."/>
            <person name="Lipzen A."/>
            <person name="Lukacs Z."/>
            <person name="Mihaltcheva S."/>
            <person name="Morgado L.N."/>
            <person name="Niskanen T."/>
            <person name="Noordeloos M.E."/>
            <person name="Ohm R.A."/>
            <person name="Ortiz-Santana B."/>
            <person name="Ovrebo C."/>
            <person name="Racz N."/>
            <person name="Riley R."/>
            <person name="Savchenko A."/>
            <person name="Shiryaev A."/>
            <person name="Soop K."/>
            <person name="Spirin V."/>
            <person name="Szebenyi C."/>
            <person name="Tomsovsky M."/>
            <person name="Tulloss R.E."/>
            <person name="Uehling J."/>
            <person name="Grigoriev I.V."/>
            <person name="Vagvolgyi C."/>
            <person name="Papp T."/>
            <person name="Martin F.M."/>
            <person name="Miettinen O."/>
            <person name="Hibbett D.S."/>
            <person name="Nagy L.G."/>
        </authorList>
    </citation>
    <scope>NUCLEOTIDE SEQUENCE [LARGE SCALE GENOMIC DNA]</scope>
    <source>
        <strain evidence="4 5">HHB13444</strain>
    </source>
</reference>
<feature type="transmembrane region" description="Helical" evidence="2">
    <location>
        <begin position="130"/>
        <end position="149"/>
    </location>
</feature>
<feature type="compositionally biased region" description="Polar residues" evidence="1">
    <location>
        <begin position="320"/>
        <end position="334"/>
    </location>
</feature>
<sequence length="334" mass="36543">MSSDPDSAAAIADIFNHLYTEEYCDIAASILFFYEVLITFDREVACFWTASKRGLASLLFLANKWITVTVSVLTLAQFASFPSDQRFVAIQSSINCSSFSVAGTAMSILQYVPGAVFSALRGYVLSRSKLLGIVILVLSLAPVGANLHISYKVPIVVLSSRVPLIVADILLIYVTWTKLSSRDSLIDMRRSKRLSLSDVLLRDGTIYFVALFILNVLHLILSATALGIGADGGSYVTTFTAPITAILISRFLLELQEADQTVVRLDADDPLHSSRDPYDDRPSFISSLGAFINPDLPVPRDNNSELLAYSRSDEEEQCRAQVSESETTASLSFA</sequence>
<evidence type="ECO:0000313" key="5">
    <source>
        <dbReference type="Proteomes" id="UP000308197"/>
    </source>
</evidence>
<dbReference type="InParanoid" id="A0A5C3P6L3"/>
<dbReference type="Pfam" id="PF20151">
    <property type="entry name" value="DUF6533"/>
    <property type="match status" value="1"/>
</dbReference>
<evidence type="ECO:0000256" key="2">
    <source>
        <dbReference type="SAM" id="Phobius"/>
    </source>
</evidence>
<keyword evidence="5" id="KW-1185">Reference proteome</keyword>
<feature type="transmembrane region" description="Helical" evidence="2">
    <location>
        <begin position="58"/>
        <end position="79"/>
    </location>
</feature>
<name>A0A5C3P6L3_9APHY</name>
<feature type="region of interest" description="Disordered" evidence="1">
    <location>
        <begin position="311"/>
        <end position="334"/>
    </location>
</feature>
<feature type="transmembrane region" description="Helical" evidence="2">
    <location>
        <begin position="200"/>
        <end position="221"/>
    </location>
</feature>
<keyword evidence="2" id="KW-0472">Membrane</keyword>